<organism evidence="2 3">
    <name type="scientific">Vibrio cidicii</name>
    <dbReference type="NCBI Taxonomy" id="1763883"/>
    <lineage>
        <taxon>Bacteria</taxon>
        <taxon>Pseudomonadati</taxon>
        <taxon>Pseudomonadota</taxon>
        <taxon>Gammaproteobacteria</taxon>
        <taxon>Vibrionales</taxon>
        <taxon>Vibrionaceae</taxon>
        <taxon>Vibrio</taxon>
    </lineage>
</organism>
<dbReference type="GO" id="GO:0008982">
    <property type="term" value="F:protein-N(PI)-phosphohistidine-sugar phosphotransferase activity"/>
    <property type="evidence" value="ECO:0007669"/>
    <property type="project" value="InterPro"/>
</dbReference>
<dbReference type="InterPro" id="IPR004716">
    <property type="entry name" value="PTS_IIA_glucitol/sorbitol-sp"/>
</dbReference>
<dbReference type="GO" id="GO:0009401">
    <property type="term" value="P:phosphoenolpyruvate-dependent sugar phosphotransferase system"/>
    <property type="evidence" value="ECO:0007669"/>
    <property type="project" value="InterPro"/>
</dbReference>
<evidence type="ECO:0000313" key="3">
    <source>
        <dbReference type="Proteomes" id="UP000075349"/>
    </source>
</evidence>
<reference evidence="3" key="1">
    <citation type="submission" date="2015-12" db="EMBL/GenBank/DDBJ databases">
        <authorList>
            <person name="Tarr C.L."/>
            <person name="Gladney L.M."/>
        </authorList>
    </citation>
    <scope>NUCLEOTIDE SEQUENCE [LARGE SCALE GENOMIC DNA]</scope>
    <source>
        <strain evidence="3">2756-81</strain>
    </source>
</reference>
<evidence type="ECO:0000256" key="1">
    <source>
        <dbReference type="PROSITE-ProRule" id="PRU00420"/>
    </source>
</evidence>
<dbReference type="GO" id="GO:0016301">
    <property type="term" value="F:kinase activity"/>
    <property type="evidence" value="ECO:0007669"/>
    <property type="project" value="TreeGrafter"/>
</dbReference>
<proteinExistence type="predicted"/>
<dbReference type="PANTHER" id="PTHR40398">
    <property type="entry name" value="PTS SYSTEM GLUCITOL/SORBITOL-SPECIFIC EIIA COMPONENT"/>
    <property type="match status" value="1"/>
</dbReference>
<dbReference type="Proteomes" id="UP000075349">
    <property type="component" value="Unassembled WGS sequence"/>
</dbReference>
<dbReference type="AlphaFoldDB" id="A0A151JIU4"/>
<evidence type="ECO:0000313" key="2">
    <source>
        <dbReference type="EMBL" id="KYN25537.1"/>
    </source>
</evidence>
<comment type="caution">
    <text evidence="2">The sequence shown here is derived from an EMBL/GenBank/DDBJ whole genome shotgun (WGS) entry which is preliminary data.</text>
</comment>
<feature type="modified residue" description="Phosphohistidine; by HPr" evidence="1">
    <location>
        <position position="42"/>
    </location>
</feature>
<sequence>MLKYQTTILSVGECARDALQDDMVILFGHNAPQEVREYCFVHSGSELVGQIDHDTTLLIGEQAYVVTAVGKVANHNLTKLGHVTLKFDGQRTPELPGTIHLLGPKLYSLNTGDLLEFG</sequence>
<dbReference type="PANTHER" id="PTHR40398:SF1">
    <property type="entry name" value="PTS SYSTEM GLUCITOL_SORBITOL-SPECIFIC EIIA COMPONENT"/>
    <property type="match status" value="1"/>
</dbReference>
<dbReference type="SUPFAM" id="SSF141530">
    <property type="entry name" value="PTSIIA/GutA-like"/>
    <property type="match status" value="1"/>
</dbReference>
<protein>
    <submittedName>
        <fullName evidence="2">PTS sorbitol transporter subunit IIA</fullName>
    </submittedName>
</protein>
<dbReference type="InterPro" id="IPR036665">
    <property type="entry name" value="PTS_IIA_glucitol/sorbitol_sf"/>
</dbReference>
<dbReference type="GO" id="GO:0005737">
    <property type="term" value="C:cytoplasm"/>
    <property type="evidence" value="ECO:0007669"/>
    <property type="project" value="InterPro"/>
</dbReference>
<dbReference type="Pfam" id="PF03829">
    <property type="entry name" value="PTSIIA_gutA"/>
    <property type="match status" value="1"/>
</dbReference>
<dbReference type="Gene3D" id="2.40.33.40">
    <property type="entry name" value="Phosphotransferase system, glucitol/sorbitol-specific IIA component"/>
    <property type="match status" value="1"/>
</dbReference>
<accession>A0A151JIU4</accession>
<gene>
    <name evidence="2" type="ORF">AUQ44_08535</name>
</gene>
<dbReference type="EMBL" id="LOMK01000001">
    <property type="protein sequence ID" value="KYN25537.1"/>
    <property type="molecule type" value="Genomic_DNA"/>
</dbReference>
<name>A0A151JIU4_9VIBR</name>
<dbReference type="PROSITE" id="PS51097">
    <property type="entry name" value="PTS_EIIA_TYPE_5"/>
    <property type="match status" value="1"/>
</dbReference>